<evidence type="ECO:0000313" key="5">
    <source>
        <dbReference type="Proteomes" id="UP000257451"/>
    </source>
</evidence>
<feature type="binding site" evidence="3">
    <location>
        <begin position="14"/>
        <end position="17"/>
    </location>
    <ligand>
        <name>FAD</name>
        <dbReference type="ChEBI" id="CHEBI:57692"/>
    </ligand>
</feature>
<dbReference type="PANTHER" id="PTHR43747:SF4">
    <property type="entry name" value="FLAVIN-DEPENDENT TRYPTOPHAN HALOGENASE"/>
    <property type="match status" value="1"/>
</dbReference>
<dbReference type="PIRSF" id="PIRSF011396">
    <property type="entry name" value="Trp_halogenase"/>
    <property type="match status" value="1"/>
</dbReference>
<keyword evidence="3" id="KW-0547">Nucleotide-binding</keyword>
<keyword evidence="3" id="KW-0285">Flavoprotein</keyword>
<evidence type="ECO:0000256" key="2">
    <source>
        <dbReference type="PIRSR" id="PIRSR011396-1"/>
    </source>
</evidence>
<evidence type="ECO:0000256" key="3">
    <source>
        <dbReference type="PIRSR" id="PIRSR011396-2"/>
    </source>
</evidence>
<comment type="caution">
    <text evidence="4">The sequence shown here is derived from an EMBL/GenBank/DDBJ whole genome shotgun (WGS) entry which is preliminary data.</text>
</comment>
<feature type="binding site" evidence="3">
    <location>
        <position position="362"/>
    </location>
    <ligand>
        <name>FAD</name>
        <dbReference type="ChEBI" id="CHEBI:57692"/>
    </ligand>
</feature>
<organism evidence="4 5">
    <name type="scientific">Mycobacterium marinum</name>
    <dbReference type="NCBI Taxonomy" id="1781"/>
    <lineage>
        <taxon>Bacteria</taxon>
        <taxon>Bacillati</taxon>
        <taxon>Actinomycetota</taxon>
        <taxon>Actinomycetes</taxon>
        <taxon>Mycobacteriales</taxon>
        <taxon>Mycobacteriaceae</taxon>
        <taxon>Mycobacterium</taxon>
        <taxon>Mycobacterium ulcerans group</taxon>
    </lineage>
</organism>
<dbReference type="PANTHER" id="PTHR43747">
    <property type="entry name" value="FAD-BINDING PROTEIN"/>
    <property type="match status" value="1"/>
</dbReference>
<dbReference type="RefSeq" id="WP_117431254.1">
    <property type="nucleotide sequence ID" value="NZ_PEDF01000004.1"/>
</dbReference>
<dbReference type="InterPro" id="IPR050816">
    <property type="entry name" value="Flavin-dep_Halogenase_NPB"/>
</dbReference>
<feature type="binding site" evidence="3">
    <location>
        <position position="80"/>
    </location>
    <ligand>
        <name>7-chloro-L-tryptophan</name>
        <dbReference type="ChEBI" id="CHEBI:58713"/>
    </ligand>
</feature>
<dbReference type="GO" id="GO:0004497">
    <property type="term" value="F:monooxygenase activity"/>
    <property type="evidence" value="ECO:0007669"/>
    <property type="project" value="InterPro"/>
</dbReference>
<dbReference type="EMBL" id="PEDF01000004">
    <property type="protein sequence ID" value="RFZ48411.1"/>
    <property type="molecule type" value="Genomic_DNA"/>
</dbReference>
<keyword evidence="3" id="KW-0274">FAD</keyword>
<dbReference type="Gene3D" id="3.50.50.60">
    <property type="entry name" value="FAD/NAD(P)-binding domain"/>
    <property type="match status" value="1"/>
</dbReference>
<dbReference type="Pfam" id="PF04820">
    <property type="entry name" value="Trp_halogenase"/>
    <property type="match status" value="1"/>
</dbReference>
<feature type="binding site" evidence="3">
    <location>
        <position position="358"/>
    </location>
    <ligand>
        <name>L-tryptophan</name>
        <dbReference type="ChEBI" id="CHEBI:57912"/>
    </ligand>
</feature>
<sequence length="546" mass="61987">MDDNLIKKVVVLGGGTAGWMTAAYLGKALQGNVEITVLEAPSVPRIGVGEATVPNLQRVVFDFLGIPEDEWMRECNASFKTAVKFINWRTPGEGSPVARHWQGRSDHFYHPFGLLPSPQHIPLSHFWARNQLKGGTSEPFDYACFREPAIMDAMKAPRYLDGTQATYYAWHFDAALVADFLRRFATKNLGVVHVQEKMTLAEKDSNGYITALRTEEGRRLDGDLFVDCSGFRGLLINEAMNEPFIDMNDHLLCDSAVATPIRHDDAANGIEPYTSAIAMKSGWTWRTPLLGRFGSGYVYSGQFASQDEAIRDFCNLWQLDPEDTPLNKIRFRVGRNRRSWVKNVVSVGLSSCFLEPLESTGIFLIYAALYQLAKHFPDRRFDPVLIDRFNRKIDTLFDETRDFLQAHFYFSPRTDTEFWRANKELTLTDSIKEKVAMYKAGVPVNPPIATESSYYSNFDAEFENFWTNGSYYCIFAGLGVLPDHTLPAINYQSEAIHEADALFLDVKQKQRHLVETLPSNYEYLLKLHGKDMEPNDPMEPEVTFVA</sequence>
<reference evidence="4 5" key="1">
    <citation type="journal article" date="2018" name="Sci. Rep.">
        <title>Extensive genomic diversity among Mycobacterium marinum strains revealed by whole genome sequencing.</title>
        <authorList>
            <person name="Das S."/>
            <person name="Pettersson B.M."/>
            <person name="Behra P.R."/>
            <person name="Mallick A."/>
            <person name="Cheramie M."/>
            <person name="Ramesh M."/>
            <person name="Shirreff L."/>
            <person name="DuCote T."/>
            <person name="Dasgupta S."/>
            <person name="Ennis D.G."/>
            <person name="Kirsebom L.A."/>
        </authorList>
    </citation>
    <scope>NUCLEOTIDE SEQUENCE [LARGE SCALE GENOMIC DNA]</scope>
    <source>
        <strain evidence="4 5">Davis1</strain>
    </source>
</reference>
<feature type="active site" evidence="2">
    <location>
        <position position="80"/>
    </location>
</feature>
<evidence type="ECO:0000256" key="1">
    <source>
        <dbReference type="ARBA" id="ARBA00038396"/>
    </source>
</evidence>
<gene>
    <name evidence="4" type="primary">rebH</name>
    <name evidence="4" type="ORF">DAVIS_00033</name>
</gene>
<dbReference type="InterPro" id="IPR006905">
    <property type="entry name" value="Flavin_halogenase"/>
</dbReference>
<dbReference type="AlphaFoldDB" id="A0A3E2N3E5"/>
<evidence type="ECO:0000313" key="4">
    <source>
        <dbReference type="EMBL" id="RFZ48411.1"/>
    </source>
</evidence>
<dbReference type="EC" id="1.14.19.9" evidence="4"/>
<name>A0A3E2N3E5_MYCMR</name>
<dbReference type="SUPFAM" id="SSF51905">
    <property type="entry name" value="FAD/NAD(P)-binding domain"/>
    <property type="match status" value="1"/>
</dbReference>
<dbReference type="GO" id="GO:0000166">
    <property type="term" value="F:nucleotide binding"/>
    <property type="evidence" value="ECO:0007669"/>
    <property type="project" value="UniProtKB-KW"/>
</dbReference>
<proteinExistence type="inferred from homology"/>
<comment type="similarity">
    <text evidence="1">Belongs to the flavin-dependent halogenase family. Bacterial tryptophan halogenase subfamily.</text>
</comment>
<keyword evidence="4" id="KW-0560">Oxidoreductase</keyword>
<accession>A0A3E2N3E5</accession>
<feature type="binding site" evidence="3">
    <location>
        <position position="349"/>
    </location>
    <ligand>
        <name>FAD</name>
        <dbReference type="ChEBI" id="CHEBI:57692"/>
    </ligand>
</feature>
<dbReference type="InterPro" id="IPR036188">
    <property type="entry name" value="FAD/NAD-bd_sf"/>
</dbReference>
<dbReference type="InterPro" id="IPR033856">
    <property type="entry name" value="Trp_halogen"/>
</dbReference>
<protein>
    <submittedName>
        <fullName evidence="4">Flavin-dependent tryptophan halogenase RebH</fullName>
        <ecNumber evidence="4">1.14.19.9</ecNumber>
    </submittedName>
</protein>
<dbReference type="Proteomes" id="UP000257451">
    <property type="component" value="Unassembled WGS sequence"/>
</dbReference>